<dbReference type="OrthoDB" id="9804872at2"/>
<dbReference type="SUPFAM" id="SSF54001">
    <property type="entry name" value="Cysteine proteinases"/>
    <property type="match status" value="1"/>
</dbReference>
<dbReference type="EMBL" id="CP001281">
    <property type="protein sequence ID" value="ACK53414.1"/>
    <property type="molecule type" value="Genomic_DNA"/>
</dbReference>
<evidence type="ECO:0000313" key="5">
    <source>
        <dbReference type="EMBL" id="TXH79058.1"/>
    </source>
</evidence>
<dbReference type="InterPro" id="IPR002931">
    <property type="entry name" value="Transglutaminase-like"/>
</dbReference>
<evidence type="ECO:0000313" key="4">
    <source>
        <dbReference type="EMBL" id="ACK53414.1"/>
    </source>
</evidence>
<dbReference type="Proteomes" id="UP000002186">
    <property type="component" value="Chromosome"/>
</dbReference>
<keyword evidence="2" id="KW-0732">Signal</keyword>
<evidence type="ECO:0000259" key="3">
    <source>
        <dbReference type="SMART" id="SM00460"/>
    </source>
</evidence>
<accession>C4ZN02</accession>
<reference evidence="5 7" key="3">
    <citation type="submission" date="2018-09" db="EMBL/GenBank/DDBJ databases">
        <title>Metagenome Assembled Genomes from an Advanced Water Purification Facility.</title>
        <authorList>
            <person name="Stamps B.W."/>
            <person name="Spear J.R."/>
        </authorList>
    </citation>
    <scope>NUCLEOTIDE SEQUENCE [LARGE SCALE GENOMIC DNA]</scope>
    <source>
        <strain evidence="5">Bin_27_1</strain>
    </source>
</reference>
<dbReference type="KEGG" id="tmz:Tmz1t_0642"/>
<reference evidence="6" key="1">
    <citation type="submission" date="2009-05" db="EMBL/GenBank/DDBJ databases">
        <title>Complete sequence of chromosome of Thauera sp. MZ1T.</title>
        <authorList>
            <consortium name="US DOE Joint Genome Institute"/>
            <person name="Lucas S."/>
            <person name="Copeland A."/>
            <person name="Lapidus A."/>
            <person name="Glavina del Rio T."/>
            <person name="Dalin E."/>
            <person name="Tice H."/>
            <person name="Bruce D."/>
            <person name="Goodwin L."/>
            <person name="Pitluck S."/>
            <person name="Sims D."/>
            <person name="Brettin T."/>
            <person name="Detter J.C."/>
            <person name="Han C."/>
            <person name="Larimer F."/>
            <person name="Land M."/>
            <person name="Hauser L."/>
            <person name="Kyrpides N."/>
            <person name="Mikhailova N."/>
            <person name="Sayler G.S."/>
        </authorList>
    </citation>
    <scope>NUCLEOTIDE SEQUENCE [LARGE SCALE GENOMIC DNA]</scope>
    <source>
        <strain evidence="6">MZ1T</strain>
    </source>
</reference>
<feature type="chain" id="PRO_5042451289" evidence="2">
    <location>
        <begin position="25"/>
        <end position="383"/>
    </location>
</feature>
<organism evidence="4 6">
    <name type="scientific">Thauera aminoaromatica</name>
    <dbReference type="NCBI Taxonomy" id="164330"/>
    <lineage>
        <taxon>Bacteria</taxon>
        <taxon>Pseudomonadati</taxon>
        <taxon>Pseudomonadota</taxon>
        <taxon>Betaproteobacteria</taxon>
        <taxon>Rhodocyclales</taxon>
        <taxon>Zoogloeaceae</taxon>
        <taxon>Thauera</taxon>
    </lineage>
</organism>
<feature type="signal peptide" evidence="2">
    <location>
        <begin position="1"/>
        <end position="24"/>
    </location>
</feature>
<dbReference type="eggNOG" id="COG1305">
    <property type="taxonomic scope" value="Bacteria"/>
</dbReference>
<gene>
    <name evidence="4" type="ordered locus">Tmz1t_0642</name>
    <name evidence="5" type="ORF">E6Q80_21345</name>
</gene>
<evidence type="ECO:0000313" key="7">
    <source>
        <dbReference type="Proteomes" id="UP000321192"/>
    </source>
</evidence>
<protein>
    <submittedName>
        <fullName evidence="4 5">Transglutaminase</fullName>
    </submittedName>
</protein>
<name>C4ZN02_THASP</name>
<feature type="compositionally biased region" description="Low complexity" evidence="1">
    <location>
        <begin position="29"/>
        <end position="41"/>
    </location>
</feature>
<sequence>MNRRNFLRAGTLAAGLALPALARAQQSAATTATTPLATPAPLAEPPAFAPTPDAGWRRFELTSRVEPLPGDGPLRVWVPLPAMHETAWQRPMGSLWQGNADLMERVRDRSGAEMVYAEWAPGIAQPRLEILSRFATRDRAIDFSQPSAAPQVLPRAERMHYLRATALLPTDGIVRDTARDIVHGAKTDEDKARAIYEWIVDNTFREPKVRGCGIGDIRTMLETGNLAGKCADLNALFVGLARAAGLPARDVYGLRVADSRFGYKSLGKSGNVSKAQHCRAEVFLERFGWVPVDPADVRKVVLEEPPGKLSMVDPKVAAVRKQLFGAWEMNWLAYNDAHDLRLPGSTGSEIPFLMYPQGELAGQRFDSLDPDAFSYTLSAREIA</sequence>
<dbReference type="InterPro" id="IPR038765">
    <property type="entry name" value="Papain-like_cys_pep_sf"/>
</dbReference>
<dbReference type="SMART" id="SM00460">
    <property type="entry name" value="TGc"/>
    <property type="match status" value="1"/>
</dbReference>
<dbReference type="PANTHER" id="PTHR38339">
    <property type="entry name" value="TRANSGLUTAMINASE DOMAIN PROTEIN"/>
    <property type="match status" value="1"/>
</dbReference>
<dbReference type="STRING" id="85643.Tmz1t_0642"/>
<feature type="region of interest" description="Disordered" evidence="1">
    <location>
        <begin position="29"/>
        <end position="53"/>
    </location>
</feature>
<dbReference type="PANTHER" id="PTHR38339:SF1">
    <property type="entry name" value="TRANSGLUTAMINASE-LIKE DOMAIN-CONTAINING PROTEIN"/>
    <property type="match status" value="1"/>
</dbReference>
<dbReference type="AlphaFoldDB" id="C4ZN02"/>
<reference evidence="4 6" key="2">
    <citation type="journal article" date="2012" name="Stand. Genomic Sci.">
        <title>Complete genome sequence of Thauera aminoaromatica strain MZ1T.</title>
        <authorList>
            <person name="Jiang K."/>
            <person name="Sanseverino J."/>
            <person name="Chauhan A."/>
            <person name="Lucas S."/>
            <person name="Copeland A."/>
            <person name="Lapidus A."/>
            <person name="Del Rio T.G."/>
            <person name="Dalin E."/>
            <person name="Tice H."/>
            <person name="Bruce D."/>
            <person name="Goodwin L."/>
            <person name="Pitluck S."/>
            <person name="Sims D."/>
            <person name="Brettin T."/>
            <person name="Detter J.C."/>
            <person name="Han C."/>
            <person name="Chang Y.J."/>
            <person name="Larimer F."/>
            <person name="Land M."/>
            <person name="Hauser L."/>
            <person name="Kyrpides N.C."/>
            <person name="Mikhailova N."/>
            <person name="Moser S."/>
            <person name="Jegier P."/>
            <person name="Close D."/>
            <person name="Debruyn J.M."/>
            <person name="Wang Y."/>
            <person name="Layton A.C."/>
            <person name="Allen M.S."/>
            <person name="Sayler G.S."/>
        </authorList>
    </citation>
    <scope>NUCLEOTIDE SEQUENCE [LARGE SCALE GENOMIC DNA]</scope>
    <source>
        <strain evidence="4 6">MZ1T</strain>
    </source>
</reference>
<feature type="domain" description="Transglutaminase-like" evidence="3">
    <location>
        <begin position="222"/>
        <end position="296"/>
    </location>
</feature>
<dbReference type="RefSeq" id="WP_004310533.1">
    <property type="nucleotide sequence ID" value="NC_011662.2"/>
</dbReference>
<dbReference type="Proteomes" id="UP000321192">
    <property type="component" value="Unassembled WGS sequence"/>
</dbReference>
<proteinExistence type="predicted"/>
<keyword evidence="6" id="KW-1185">Reference proteome</keyword>
<evidence type="ECO:0000256" key="2">
    <source>
        <dbReference type="SAM" id="SignalP"/>
    </source>
</evidence>
<dbReference type="EMBL" id="SSFD01000366">
    <property type="protein sequence ID" value="TXH79058.1"/>
    <property type="molecule type" value="Genomic_DNA"/>
</dbReference>
<evidence type="ECO:0000313" key="6">
    <source>
        <dbReference type="Proteomes" id="UP000002186"/>
    </source>
</evidence>
<evidence type="ECO:0000256" key="1">
    <source>
        <dbReference type="SAM" id="MobiDB-lite"/>
    </source>
</evidence>
<dbReference type="Gene3D" id="3.10.620.30">
    <property type="match status" value="1"/>
</dbReference>
<dbReference type="HOGENOM" id="CLU_057059_0_0_4"/>
<accession>A0A5C7S5A3</accession>
<dbReference type="Pfam" id="PF01841">
    <property type="entry name" value="Transglut_core"/>
    <property type="match status" value="1"/>
</dbReference>